<proteinExistence type="predicted"/>
<sequence>MMTFLSCGKESSEADESFELWSNHKVPSDFKIYNGQYWKSSHWSYEYITFLHFKAPTNWIDDFIKLNDLQIATGNYSMPYDAPKWFAPKVGQKVYIEKGITQGSMYFVDEKTGEVFFYEIQL</sequence>
<evidence type="ECO:0000313" key="2">
    <source>
        <dbReference type="Proteomes" id="UP001500426"/>
    </source>
</evidence>
<dbReference type="EMBL" id="BAABCS010000031">
    <property type="protein sequence ID" value="GAA4059100.1"/>
    <property type="molecule type" value="Genomic_DNA"/>
</dbReference>
<name>A0ABP7V3Z2_9FLAO</name>
<reference evidence="2" key="1">
    <citation type="journal article" date="2019" name="Int. J. Syst. Evol. Microbiol.">
        <title>The Global Catalogue of Microorganisms (GCM) 10K type strain sequencing project: providing services to taxonomists for standard genome sequencing and annotation.</title>
        <authorList>
            <consortium name="The Broad Institute Genomics Platform"/>
            <consortium name="The Broad Institute Genome Sequencing Center for Infectious Disease"/>
            <person name="Wu L."/>
            <person name="Ma J."/>
        </authorList>
    </citation>
    <scope>NUCLEOTIDE SEQUENCE [LARGE SCALE GENOMIC DNA]</scope>
    <source>
        <strain evidence="2">JCM 17068</strain>
    </source>
</reference>
<accession>A0ABP7V3Z2</accession>
<protein>
    <recommendedName>
        <fullName evidence="3">Beta-lactamase-inhibitor-like PepSY-like domain-containing protein</fullName>
    </recommendedName>
</protein>
<keyword evidence="2" id="KW-1185">Reference proteome</keyword>
<gene>
    <name evidence="1" type="ORF">GCM10022388_27280</name>
</gene>
<dbReference type="RefSeq" id="WP_345095606.1">
    <property type="nucleotide sequence ID" value="NZ_BAABCS010000031.1"/>
</dbReference>
<comment type="caution">
    <text evidence="1">The sequence shown here is derived from an EMBL/GenBank/DDBJ whole genome shotgun (WGS) entry which is preliminary data.</text>
</comment>
<evidence type="ECO:0008006" key="3">
    <source>
        <dbReference type="Google" id="ProtNLM"/>
    </source>
</evidence>
<organism evidence="1 2">
    <name type="scientific">Flavobacterium chungnamense</name>
    <dbReference type="NCBI Taxonomy" id="706182"/>
    <lineage>
        <taxon>Bacteria</taxon>
        <taxon>Pseudomonadati</taxon>
        <taxon>Bacteroidota</taxon>
        <taxon>Flavobacteriia</taxon>
        <taxon>Flavobacteriales</taxon>
        <taxon>Flavobacteriaceae</taxon>
        <taxon>Flavobacterium</taxon>
    </lineage>
</organism>
<evidence type="ECO:0000313" key="1">
    <source>
        <dbReference type="EMBL" id="GAA4059100.1"/>
    </source>
</evidence>
<dbReference type="Proteomes" id="UP001500426">
    <property type="component" value="Unassembled WGS sequence"/>
</dbReference>